<feature type="region of interest" description="Disordered" evidence="1">
    <location>
        <begin position="182"/>
        <end position="211"/>
    </location>
</feature>
<dbReference type="EMBL" id="BAAAPZ010000005">
    <property type="protein sequence ID" value="GAA2095753.1"/>
    <property type="molecule type" value="Genomic_DNA"/>
</dbReference>
<dbReference type="RefSeq" id="WP_291791496.1">
    <property type="nucleotide sequence ID" value="NZ_BAAAPZ010000005.1"/>
</dbReference>
<proteinExistence type="predicted"/>
<accession>A0ABP5I7Z0</accession>
<organism evidence="2 3">
    <name type="scientific">Brevibacterium salitolerans</name>
    <dbReference type="NCBI Taxonomy" id="1403566"/>
    <lineage>
        <taxon>Bacteria</taxon>
        <taxon>Bacillati</taxon>
        <taxon>Actinomycetota</taxon>
        <taxon>Actinomycetes</taxon>
        <taxon>Micrococcales</taxon>
        <taxon>Brevibacteriaceae</taxon>
        <taxon>Brevibacterium</taxon>
    </lineage>
</organism>
<keyword evidence="3" id="KW-1185">Reference proteome</keyword>
<gene>
    <name evidence="2" type="ORF">GCM10009823_15440</name>
</gene>
<name>A0ABP5I7Z0_9MICO</name>
<evidence type="ECO:0000313" key="2">
    <source>
        <dbReference type="EMBL" id="GAA2095753.1"/>
    </source>
</evidence>
<protein>
    <submittedName>
        <fullName evidence="2">Uncharacterized protein</fullName>
    </submittedName>
</protein>
<dbReference type="Proteomes" id="UP001500984">
    <property type="component" value="Unassembled WGS sequence"/>
</dbReference>
<reference evidence="3" key="1">
    <citation type="journal article" date="2019" name="Int. J. Syst. Evol. Microbiol.">
        <title>The Global Catalogue of Microorganisms (GCM) 10K type strain sequencing project: providing services to taxonomists for standard genome sequencing and annotation.</title>
        <authorList>
            <consortium name="The Broad Institute Genomics Platform"/>
            <consortium name="The Broad Institute Genome Sequencing Center for Infectious Disease"/>
            <person name="Wu L."/>
            <person name="Ma J."/>
        </authorList>
    </citation>
    <scope>NUCLEOTIDE SEQUENCE [LARGE SCALE GENOMIC DNA]</scope>
    <source>
        <strain evidence="3">JCM 15900</strain>
    </source>
</reference>
<comment type="caution">
    <text evidence="2">The sequence shown here is derived from an EMBL/GenBank/DDBJ whole genome shotgun (WGS) entry which is preliminary data.</text>
</comment>
<evidence type="ECO:0000313" key="3">
    <source>
        <dbReference type="Proteomes" id="UP001500984"/>
    </source>
</evidence>
<feature type="region of interest" description="Disordered" evidence="1">
    <location>
        <begin position="126"/>
        <end position="150"/>
    </location>
</feature>
<sequence>MTHDPTAPADGTAHEEAFDRFLATMPERLSSFVSAGLPASVTVGETEQEFVKDLSPASLPWVEAYAVSRLASPAMASAPANQRLSEDLMRYVGETFIRTLGGAWVLDPEDTEHGMPAVEVRTAAGADSALGTETGPGANADSRKGAAPAEGAPTVTVSLVALLMTALRQRTGEVFVSALATAAGDPPEEALGADAPRSGSEGRCGSEGRGE</sequence>
<evidence type="ECO:0000256" key="1">
    <source>
        <dbReference type="SAM" id="MobiDB-lite"/>
    </source>
</evidence>